<reference evidence="3 4" key="1">
    <citation type="submission" date="2016-10" db="EMBL/GenBank/DDBJ databases">
        <authorList>
            <person name="de Groot N.N."/>
        </authorList>
    </citation>
    <scope>NUCLEOTIDE SEQUENCE [LARGE SCALE GENOMIC DNA]</scope>
    <source>
        <strain evidence="3 4">GAS522</strain>
    </source>
</reference>
<dbReference type="InterPro" id="IPR042100">
    <property type="entry name" value="Bug_dom1"/>
</dbReference>
<accession>A0A1M6XRZ2</accession>
<dbReference type="PIRSF" id="PIRSF017082">
    <property type="entry name" value="YflP"/>
    <property type="match status" value="1"/>
</dbReference>
<dbReference type="Gene3D" id="3.40.190.10">
    <property type="entry name" value="Periplasmic binding protein-like II"/>
    <property type="match status" value="1"/>
</dbReference>
<sequence>MTKCYVLPAILLASIAFIAPASAEEFPSRPITWVVPFAPGGITDTTSRVVAEEMSKALGQSVLIDNRAGAGGTVGTEQVARSKPDGYTMIYGTQGTMAANVSLRKSLPYDPLTSFLPVHLVGESPNLFVAYAGAPYNSVADFIAYAKANPGKVTFASSGVGTATHLVAELFKTVAGIDMLHVPYKGSAPALNDLIAGRVDVMFDYPVSVGPHVEAGKLKVLATTAPERLRNTPGVPTMAELGLKDMTTQSWSSILVPAGTPAPVVDRLAAAAHAALTSERVRDHFEKFGTRPMMQQKAEMIPFIEAEIARWGDVITRAKLEKQ</sequence>
<feature type="signal peptide" evidence="2">
    <location>
        <begin position="1"/>
        <end position="23"/>
    </location>
</feature>
<dbReference type="OrthoDB" id="8443386at2"/>
<dbReference type="PANTHER" id="PTHR42928:SF5">
    <property type="entry name" value="BLR1237 PROTEIN"/>
    <property type="match status" value="1"/>
</dbReference>
<proteinExistence type="inferred from homology"/>
<feature type="chain" id="PRO_5030031599" evidence="2">
    <location>
        <begin position="24"/>
        <end position="323"/>
    </location>
</feature>
<protein>
    <submittedName>
        <fullName evidence="3">Tripartite-type tricarboxylate transporter, receptor component TctC</fullName>
    </submittedName>
</protein>
<evidence type="ECO:0000256" key="2">
    <source>
        <dbReference type="SAM" id="SignalP"/>
    </source>
</evidence>
<dbReference type="RefSeq" id="WP_074819996.1">
    <property type="nucleotide sequence ID" value="NZ_FNTI01000001.1"/>
</dbReference>
<name>A0A1M6XRZ2_9BRAD</name>
<dbReference type="Pfam" id="PF03401">
    <property type="entry name" value="TctC"/>
    <property type="match status" value="1"/>
</dbReference>
<keyword evidence="3" id="KW-0675">Receptor</keyword>
<evidence type="ECO:0000313" key="3">
    <source>
        <dbReference type="EMBL" id="SED01890.1"/>
    </source>
</evidence>
<comment type="similarity">
    <text evidence="1">Belongs to the UPF0065 (bug) family.</text>
</comment>
<dbReference type="PANTHER" id="PTHR42928">
    <property type="entry name" value="TRICARBOXYLATE-BINDING PROTEIN"/>
    <property type="match status" value="1"/>
</dbReference>
<dbReference type="AlphaFoldDB" id="A0A1M6XRZ2"/>
<dbReference type="Proteomes" id="UP000183208">
    <property type="component" value="Unassembled WGS sequence"/>
</dbReference>
<keyword evidence="2" id="KW-0732">Signal</keyword>
<gene>
    <name evidence="3" type="ORF">SAMN05444171_2870</name>
</gene>
<dbReference type="CDD" id="cd07012">
    <property type="entry name" value="PBP2_Bug_TTT"/>
    <property type="match status" value="1"/>
</dbReference>
<dbReference type="InterPro" id="IPR005064">
    <property type="entry name" value="BUG"/>
</dbReference>
<dbReference type="EMBL" id="FNTI01000001">
    <property type="protein sequence ID" value="SED01890.1"/>
    <property type="molecule type" value="Genomic_DNA"/>
</dbReference>
<evidence type="ECO:0000256" key="1">
    <source>
        <dbReference type="ARBA" id="ARBA00006987"/>
    </source>
</evidence>
<organism evidence="3 4">
    <name type="scientific">Bradyrhizobium lablabi</name>
    <dbReference type="NCBI Taxonomy" id="722472"/>
    <lineage>
        <taxon>Bacteria</taxon>
        <taxon>Pseudomonadati</taxon>
        <taxon>Pseudomonadota</taxon>
        <taxon>Alphaproteobacteria</taxon>
        <taxon>Hyphomicrobiales</taxon>
        <taxon>Nitrobacteraceae</taxon>
        <taxon>Bradyrhizobium</taxon>
    </lineage>
</organism>
<dbReference type="Gene3D" id="3.40.190.150">
    <property type="entry name" value="Bordetella uptake gene, domain 1"/>
    <property type="match status" value="1"/>
</dbReference>
<evidence type="ECO:0000313" key="4">
    <source>
        <dbReference type="Proteomes" id="UP000183208"/>
    </source>
</evidence>
<dbReference type="SUPFAM" id="SSF53850">
    <property type="entry name" value="Periplasmic binding protein-like II"/>
    <property type="match status" value="1"/>
</dbReference>